<name>A0A1G7QFK1_9BACT</name>
<dbReference type="GO" id="GO:0016811">
    <property type="term" value="F:hydrolase activity, acting on carbon-nitrogen (but not peptide) bonds, in linear amides"/>
    <property type="evidence" value="ECO:0007669"/>
    <property type="project" value="InterPro"/>
</dbReference>
<sequence length="434" mass="46683">MKHLLPLLLLTATLAPAQQQSATNERWQLTADFYGATRYYRLDLDQHDAAHVTGTYNGTHLTGTNTGGHLKVEGTENGNHVIVDAHQDHDALTGTVTFGEIASPLVCPFTATLVKPLPQTTPKTHEFKPTTYYRQYSALNKPVLHINSGDTIHTTTVDAGGNDENDIKRIAGGNPQTGPFYIEGAQPGDTIAVHIQKLRLTRDTAGSNDDLVQSALSPSLAIRTRDNHSSIKWKLDRVHMTASPDSGSAVLKDLNVPLHPMLGCVAVAVGPSDAPPPTGDSGYYGGNMDFNEIAEGATVYLPVINPGALLYFGDGHALQGDGELNGNALETSMDVTVTVDLIQNQRTGFPRIETPTQIIALGYSGYLDDAIKDATSNMAGWLANKYQLNPSELGQLLGVAAHYRVTEVADRNSGIALKIDKDLLNHLHPPQTPH</sequence>
<gene>
    <name evidence="2" type="ORF">SAMN05444167_3854</name>
</gene>
<evidence type="ECO:0000313" key="3">
    <source>
        <dbReference type="Proteomes" id="UP000182427"/>
    </source>
</evidence>
<organism evidence="2 3">
    <name type="scientific">Terriglobus roseus</name>
    <dbReference type="NCBI Taxonomy" id="392734"/>
    <lineage>
        <taxon>Bacteria</taxon>
        <taxon>Pseudomonadati</taxon>
        <taxon>Acidobacteriota</taxon>
        <taxon>Terriglobia</taxon>
        <taxon>Terriglobales</taxon>
        <taxon>Acidobacteriaceae</taxon>
        <taxon>Terriglobus</taxon>
    </lineage>
</organism>
<reference evidence="2 3" key="1">
    <citation type="submission" date="2016-10" db="EMBL/GenBank/DDBJ databases">
        <authorList>
            <person name="de Groot N.N."/>
        </authorList>
    </citation>
    <scope>NUCLEOTIDE SEQUENCE [LARGE SCALE GENOMIC DNA]</scope>
    <source>
        <strain evidence="2 3">GAS232</strain>
    </source>
</reference>
<dbReference type="SUPFAM" id="SSF141130">
    <property type="entry name" value="Acetamidase/Formamidase-like"/>
    <property type="match status" value="1"/>
</dbReference>
<accession>A0A1G7QFK1</accession>
<keyword evidence="1" id="KW-0732">Signal</keyword>
<keyword evidence="3" id="KW-1185">Reference proteome</keyword>
<protein>
    <submittedName>
        <fullName evidence="2">Acetamidase/formamidase</fullName>
    </submittedName>
</protein>
<dbReference type="Pfam" id="PF03069">
    <property type="entry name" value="FmdA_AmdA"/>
    <property type="match status" value="1"/>
</dbReference>
<dbReference type="PANTHER" id="PTHR31891">
    <property type="entry name" value="FORMAMIDASE C869.04-RELATED"/>
    <property type="match status" value="1"/>
</dbReference>
<dbReference type="Gene3D" id="3.10.28.20">
    <property type="entry name" value="Acetamidase/Formamidase-like domains"/>
    <property type="match status" value="1"/>
</dbReference>
<dbReference type="EMBL" id="LT629690">
    <property type="protein sequence ID" value="SDF97248.1"/>
    <property type="molecule type" value="Genomic_DNA"/>
</dbReference>
<evidence type="ECO:0000256" key="1">
    <source>
        <dbReference type="SAM" id="SignalP"/>
    </source>
</evidence>
<dbReference type="Proteomes" id="UP000182427">
    <property type="component" value="Chromosome I"/>
</dbReference>
<feature type="chain" id="PRO_5009242409" evidence="1">
    <location>
        <begin position="18"/>
        <end position="434"/>
    </location>
</feature>
<dbReference type="RefSeq" id="WP_083346586.1">
    <property type="nucleotide sequence ID" value="NZ_LT629690.1"/>
</dbReference>
<dbReference type="OrthoDB" id="9811740at2"/>
<proteinExistence type="predicted"/>
<dbReference type="AlphaFoldDB" id="A0A1G7QFK1"/>
<dbReference type="InterPro" id="IPR004304">
    <property type="entry name" value="FmdA_AmdA"/>
</dbReference>
<evidence type="ECO:0000313" key="2">
    <source>
        <dbReference type="EMBL" id="SDF97248.1"/>
    </source>
</evidence>
<dbReference type="PANTHER" id="PTHR31891:SF1">
    <property type="entry name" value="FORMAMIDASE C869.04-RELATED"/>
    <property type="match status" value="1"/>
</dbReference>
<dbReference type="Gene3D" id="2.60.120.580">
    <property type="entry name" value="Acetamidase/Formamidase-like domains"/>
    <property type="match status" value="1"/>
</dbReference>
<feature type="signal peptide" evidence="1">
    <location>
        <begin position="1"/>
        <end position="17"/>
    </location>
</feature>